<comment type="caution">
    <text evidence="2">The sequence shown here is derived from an EMBL/GenBank/DDBJ whole genome shotgun (WGS) entry which is preliminary data.</text>
</comment>
<dbReference type="NCBIfam" id="TIGR03352">
    <property type="entry name" value="VI_chp_3"/>
    <property type="match status" value="1"/>
</dbReference>
<keyword evidence="2" id="KW-0449">Lipoprotein</keyword>
<accession>A0ABT5DEF2</accession>
<dbReference type="PANTHER" id="PTHR37625:SF4">
    <property type="entry name" value="OUTER MEMBRANE LIPOPROTEIN"/>
    <property type="match status" value="1"/>
</dbReference>
<feature type="region of interest" description="Disordered" evidence="1">
    <location>
        <begin position="190"/>
        <end position="216"/>
    </location>
</feature>
<keyword evidence="3" id="KW-1185">Reference proteome</keyword>
<evidence type="ECO:0000313" key="3">
    <source>
        <dbReference type="Proteomes" id="UP001221838"/>
    </source>
</evidence>
<dbReference type="Proteomes" id="UP001221838">
    <property type="component" value="Unassembled WGS sequence"/>
</dbReference>
<dbReference type="PANTHER" id="PTHR37625">
    <property type="entry name" value="OUTER MEMBRANE LIPOPROTEIN-RELATED"/>
    <property type="match status" value="1"/>
</dbReference>
<sequence length="216" mass="24226">MSKACAVGVQEDHNVVARRLPGLIGFCLLLLACSSCAGKQLAACAEPPPFYLHLEAADRVNPDPRGRSMPTVVQLFQLKDTLRVEQASFQKLWNKPEALLEEDLLQVAEFTVPPNQSIGRWIQRDPQARYVAVMGLFRQPLGYAWRTLTVLPTVSKSQCGQQPEAERGLPRSTDEQLRFKLQGYQIDLLKTGPSQGRGRTFEDPNPSEQPPFRRKT</sequence>
<protein>
    <submittedName>
        <fullName evidence="2">Type VI secretion system lipoprotein TssJ</fullName>
    </submittedName>
</protein>
<evidence type="ECO:0000313" key="2">
    <source>
        <dbReference type="EMBL" id="MDC0711168.1"/>
    </source>
</evidence>
<evidence type="ECO:0000256" key="1">
    <source>
        <dbReference type="SAM" id="MobiDB-lite"/>
    </source>
</evidence>
<dbReference type="Pfam" id="PF12790">
    <property type="entry name" value="T6SS-SciN"/>
    <property type="match status" value="1"/>
</dbReference>
<dbReference type="EMBL" id="JAQNDM010000002">
    <property type="protein sequence ID" value="MDC0711168.1"/>
    <property type="molecule type" value="Genomic_DNA"/>
</dbReference>
<gene>
    <name evidence="2" type="primary">tssJ</name>
    <name evidence="2" type="ORF">POL68_22050</name>
</gene>
<name>A0ABT5DEF2_9BACT</name>
<organism evidence="2 3">
    <name type="scientific">Stigmatella ashevillensis</name>
    <dbReference type="NCBI Taxonomy" id="2995309"/>
    <lineage>
        <taxon>Bacteria</taxon>
        <taxon>Pseudomonadati</taxon>
        <taxon>Myxococcota</taxon>
        <taxon>Myxococcia</taxon>
        <taxon>Myxococcales</taxon>
        <taxon>Cystobacterineae</taxon>
        <taxon>Archangiaceae</taxon>
        <taxon>Stigmatella</taxon>
    </lineage>
</organism>
<proteinExistence type="predicted"/>
<dbReference type="InterPro" id="IPR017734">
    <property type="entry name" value="T6SS_SciN"/>
</dbReference>
<dbReference type="InterPro" id="IPR038706">
    <property type="entry name" value="Type_VI_SciN-like_sf"/>
</dbReference>
<dbReference type="RefSeq" id="WP_272141128.1">
    <property type="nucleotide sequence ID" value="NZ_JAQNDM010000002.1"/>
</dbReference>
<reference evidence="2 3" key="1">
    <citation type="submission" date="2022-11" db="EMBL/GenBank/DDBJ databases">
        <title>Minimal conservation of predation-associated metabolite biosynthetic gene clusters underscores biosynthetic potential of Myxococcota including descriptions for ten novel species: Archangium lansinium sp. nov., Myxococcus landrumus sp. nov., Nannocystis bai.</title>
        <authorList>
            <person name="Ahearne A."/>
            <person name="Stevens C."/>
            <person name="Dowd S."/>
        </authorList>
    </citation>
    <scope>NUCLEOTIDE SEQUENCE [LARGE SCALE GENOMIC DNA]</scope>
    <source>
        <strain evidence="2 3">NCWAL01</strain>
    </source>
</reference>
<dbReference type="Gene3D" id="2.60.40.4150">
    <property type="entry name" value="Type VI secretion system, lipoprotein SciN"/>
    <property type="match status" value="1"/>
</dbReference>
<dbReference type="PROSITE" id="PS51257">
    <property type="entry name" value="PROKAR_LIPOPROTEIN"/>
    <property type="match status" value="1"/>
</dbReference>